<name>A0A3B0S7K0_9ZZZZ</name>
<reference evidence="1" key="1">
    <citation type="submission" date="2018-06" db="EMBL/GenBank/DDBJ databases">
        <authorList>
            <person name="Zhirakovskaya E."/>
        </authorList>
    </citation>
    <scope>NUCLEOTIDE SEQUENCE</scope>
</reference>
<organism evidence="1">
    <name type="scientific">hydrothermal vent metagenome</name>
    <dbReference type="NCBI Taxonomy" id="652676"/>
    <lineage>
        <taxon>unclassified sequences</taxon>
        <taxon>metagenomes</taxon>
        <taxon>ecological metagenomes</taxon>
    </lineage>
</organism>
<accession>A0A3B0S7K0</accession>
<evidence type="ECO:0000313" key="1">
    <source>
        <dbReference type="EMBL" id="VAV92343.1"/>
    </source>
</evidence>
<protein>
    <submittedName>
        <fullName evidence="1">Uncharacterized protein</fullName>
    </submittedName>
</protein>
<dbReference type="EMBL" id="UOEC01000098">
    <property type="protein sequence ID" value="VAV92343.1"/>
    <property type="molecule type" value="Genomic_DNA"/>
</dbReference>
<sequence length="96" mass="10830">MKKIALTVFALSLMANSAQAGEFDAHLKVCHDTVWQLDEFKAIPNAGVSVFEGGYGDNSFFAYWIIDWDDLQVAGKCLMERKKPILKELTDFRKKG</sequence>
<proteinExistence type="predicted"/>
<dbReference type="AlphaFoldDB" id="A0A3B0S7K0"/>
<gene>
    <name evidence="1" type="ORF">MNBD_ALPHA08-2016</name>
</gene>